<accession>A0A846Z3Y4</accession>
<keyword evidence="1" id="KW-0472">Membrane</keyword>
<gene>
    <name evidence="2" type="ORF">HGB48_15250</name>
</gene>
<feature type="transmembrane region" description="Helical" evidence="1">
    <location>
        <begin position="188"/>
        <end position="208"/>
    </location>
</feature>
<dbReference type="AlphaFoldDB" id="A0A846Z3Y4"/>
<proteinExistence type="predicted"/>
<evidence type="ECO:0000313" key="3">
    <source>
        <dbReference type="Proteomes" id="UP000579250"/>
    </source>
</evidence>
<dbReference type="EMBL" id="JAAXPI010000017">
    <property type="protein sequence ID" value="NKZ05093.1"/>
    <property type="molecule type" value="Genomic_DNA"/>
</dbReference>
<keyword evidence="1" id="KW-1133">Transmembrane helix</keyword>
<keyword evidence="1" id="KW-0812">Transmembrane</keyword>
<name>A0A846Z3Y4_9ACTN</name>
<protein>
    <submittedName>
        <fullName evidence="2">Uncharacterized protein</fullName>
    </submittedName>
</protein>
<feature type="transmembrane region" description="Helical" evidence="1">
    <location>
        <begin position="29"/>
        <end position="49"/>
    </location>
</feature>
<feature type="transmembrane region" description="Helical" evidence="1">
    <location>
        <begin position="118"/>
        <end position="139"/>
    </location>
</feature>
<keyword evidence="3" id="KW-1185">Reference proteome</keyword>
<reference evidence="2 3" key="1">
    <citation type="submission" date="2020-04" db="EMBL/GenBank/DDBJ databases">
        <title>MicrobeNet Type strains.</title>
        <authorList>
            <person name="Nicholson A.C."/>
        </authorList>
    </citation>
    <scope>NUCLEOTIDE SEQUENCE [LARGE SCALE GENOMIC DNA]</scope>
    <source>
        <strain evidence="2 3">ATCC BAA-277</strain>
    </source>
</reference>
<evidence type="ECO:0000256" key="1">
    <source>
        <dbReference type="SAM" id="Phobius"/>
    </source>
</evidence>
<feature type="transmembrane region" description="Helical" evidence="1">
    <location>
        <begin position="159"/>
        <end position="179"/>
    </location>
</feature>
<dbReference type="Proteomes" id="UP000579250">
    <property type="component" value="Unassembled WGS sequence"/>
</dbReference>
<evidence type="ECO:0000313" key="2">
    <source>
        <dbReference type="EMBL" id="NKZ05093.1"/>
    </source>
</evidence>
<organism evidence="2 3">
    <name type="scientific">Actinomadura latina</name>
    <dbReference type="NCBI Taxonomy" id="163603"/>
    <lineage>
        <taxon>Bacteria</taxon>
        <taxon>Bacillati</taxon>
        <taxon>Actinomycetota</taxon>
        <taxon>Actinomycetes</taxon>
        <taxon>Streptosporangiales</taxon>
        <taxon>Thermomonosporaceae</taxon>
        <taxon>Actinomadura</taxon>
    </lineage>
</organism>
<sequence>MDAVAVLVALAFTFRWGRRVPAWLVLTPIWAAAGLLAPIVLAVPLGALLQALFSAEPLTGDDQALQGWVYGVVYGGFTVQGLGLLTAFVLYARDRWADVFAVRTRDVPRGATHPLQVLLARTASVFAAVFAAVHLFWAFGGTAGLRAAELDHRNIAQQLADGMWGALALAGAAALLVIVRRGGRPERFVVPLAAAWAGAAATFAWSLYGLLVTLAQPGFLASDSTAAAGLTALCGLLAGLIMAFTGAVLLAERQSARPIASSAP</sequence>
<dbReference type="RefSeq" id="WP_157438067.1">
    <property type="nucleotide sequence ID" value="NZ_JAAXPI010000017.1"/>
</dbReference>
<feature type="transmembrane region" description="Helical" evidence="1">
    <location>
        <begin position="228"/>
        <end position="251"/>
    </location>
</feature>
<comment type="caution">
    <text evidence="2">The sequence shown here is derived from an EMBL/GenBank/DDBJ whole genome shotgun (WGS) entry which is preliminary data.</text>
</comment>